<protein>
    <recommendedName>
        <fullName evidence="4">Flagellar hook-associated protein 1</fullName>
    </recommendedName>
</protein>
<comment type="similarity">
    <text evidence="3">Belongs to the flagella basal body rod proteins family.</text>
</comment>
<evidence type="ECO:0000259" key="8">
    <source>
        <dbReference type="Pfam" id="PF00460"/>
    </source>
</evidence>
<dbReference type="NCBIfam" id="TIGR02492">
    <property type="entry name" value="flgK_ends"/>
    <property type="match status" value="1"/>
</dbReference>
<dbReference type="InterPro" id="IPR001444">
    <property type="entry name" value="Flag_bb_rod_N"/>
</dbReference>
<dbReference type="PANTHER" id="PTHR30033:SF1">
    <property type="entry name" value="FLAGELLAR HOOK-ASSOCIATED PROTEIN 1"/>
    <property type="match status" value="1"/>
</dbReference>
<feature type="coiled-coil region" evidence="7">
    <location>
        <begin position="162"/>
        <end position="189"/>
    </location>
</feature>
<dbReference type="SUPFAM" id="SSF64518">
    <property type="entry name" value="Phase 1 flagellin"/>
    <property type="match status" value="2"/>
</dbReference>
<accession>A0A7W7Y1P4</accession>
<evidence type="ECO:0000259" key="9">
    <source>
        <dbReference type="Pfam" id="PF06429"/>
    </source>
</evidence>
<dbReference type="RefSeq" id="WP_183949145.1">
    <property type="nucleotide sequence ID" value="NZ_JACHHX010000020.1"/>
</dbReference>
<name>A0A7W7Y1P4_9GAMM</name>
<organism evidence="12 13">
    <name type="scientific">Rehaibacterium terrae</name>
    <dbReference type="NCBI Taxonomy" id="1341696"/>
    <lineage>
        <taxon>Bacteria</taxon>
        <taxon>Pseudomonadati</taxon>
        <taxon>Pseudomonadota</taxon>
        <taxon>Gammaproteobacteria</taxon>
        <taxon>Lysobacterales</taxon>
        <taxon>Lysobacteraceae</taxon>
        <taxon>Rehaibacterium</taxon>
    </lineage>
</organism>
<dbReference type="AlphaFoldDB" id="A0A7W7Y1P4"/>
<dbReference type="GO" id="GO:0005576">
    <property type="term" value="C:extracellular region"/>
    <property type="evidence" value="ECO:0007669"/>
    <property type="project" value="UniProtKB-SubCell"/>
</dbReference>
<keyword evidence="12" id="KW-0966">Cell projection</keyword>
<feature type="domain" description="Flagellar basal body rod protein N-terminal" evidence="8">
    <location>
        <begin position="6"/>
        <end position="34"/>
    </location>
</feature>
<evidence type="ECO:0000256" key="6">
    <source>
        <dbReference type="ARBA" id="ARBA00023143"/>
    </source>
</evidence>
<evidence type="ECO:0000256" key="1">
    <source>
        <dbReference type="ARBA" id="ARBA00004365"/>
    </source>
</evidence>
<dbReference type="GO" id="GO:0009424">
    <property type="term" value="C:bacterial-type flagellum hook"/>
    <property type="evidence" value="ECO:0007669"/>
    <property type="project" value="InterPro"/>
</dbReference>
<keyword evidence="13" id="KW-1185">Reference proteome</keyword>
<feature type="domain" description="Flagellar hook-associated protein FlgK helical" evidence="11">
    <location>
        <begin position="93"/>
        <end position="326"/>
    </location>
</feature>
<evidence type="ECO:0000313" key="12">
    <source>
        <dbReference type="EMBL" id="MBB5016482.1"/>
    </source>
</evidence>
<dbReference type="InterPro" id="IPR010930">
    <property type="entry name" value="Flg_bb/hook_C_dom"/>
</dbReference>
<dbReference type="Pfam" id="PF22638">
    <property type="entry name" value="FlgK_D1"/>
    <property type="match status" value="1"/>
</dbReference>
<dbReference type="PANTHER" id="PTHR30033">
    <property type="entry name" value="FLAGELLAR HOOK-ASSOCIATED PROTEIN 1"/>
    <property type="match status" value="1"/>
</dbReference>
<evidence type="ECO:0000313" key="13">
    <source>
        <dbReference type="Proteomes" id="UP000519004"/>
    </source>
</evidence>
<keyword evidence="5" id="KW-0964">Secreted</keyword>
<dbReference type="Pfam" id="PF00460">
    <property type="entry name" value="Flg_bb_rod"/>
    <property type="match status" value="1"/>
</dbReference>
<keyword evidence="12" id="KW-0969">Cilium</keyword>
<comment type="subcellular location">
    <subcellularLocation>
        <location evidence="1">Bacterial flagellum</location>
    </subcellularLocation>
    <subcellularLocation>
        <location evidence="2">Secreted</location>
    </subcellularLocation>
</comment>
<evidence type="ECO:0000259" key="11">
    <source>
        <dbReference type="Pfam" id="PF22638"/>
    </source>
</evidence>
<dbReference type="GO" id="GO:0005198">
    <property type="term" value="F:structural molecule activity"/>
    <property type="evidence" value="ECO:0007669"/>
    <property type="project" value="InterPro"/>
</dbReference>
<comment type="caution">
    <text evidence="12">The sequence shown here is derived from an EMBL/GenBank/DDBJ whole genome shotgun (WGS) entry which is preliminary data.</text>
</comment>
<dbReference type="InterPro" id="IPR053927">
    <property type="entry name" value="FlgK_helical"/>
</dbReference>
<gene>
    <name evidence="12" type="ORF">HNQ58_002397</name>
</gene>
<dbReference type="PRINTS" id="PR01005">
    <property type="entry name" value="FLGHOOKAP1"/>
</dbReference>
<feature type="domain" description="Flagellar basal-body/hook protein C-terminal" evidence="9">
    <location>
        <begin position="589"/>
        <end position="625"/>
    </location>
</feature>
<evidence type="ECO:0000256" key="3">
    <source>
        <dbReference type="ARBA" id="ARBA00009677"/>
    </source>
</evidence>
<dbReference type="Proteomes" id="UP000519004">
    <property type="component" value="Unassembled WGS sequence"/>
</dbReference>
<dbReference type="InterPro" id="IPR049119">
    <property type="entry name" value="FlgK_D2-like"/>
</dbReference>
<keyword evidence="6" id="KW-0975">Bacterial flagellum</keyword>
<evidence type="ECO:0000256" key="7">
    <source>
        <dbReference type="SAM" id="Coils"/>
    </source>
</evidence>
<dbReference type="Pfam" id="PF06429">
    <property type="entry name" value="Flg_bbr_C"/>
    <property type="match status" value="1"/>
</dbReference>
<evidence type="ECO:0000256" key="4">
    <source>
        <dbReference type="ARBA" id="ARBA00016244"/>
    </source>
</evidence>
<dbReference type="GO" id="GO:0044780">
    <property type="term" value="P:bacterial-type flagellum assembly"/>
    <property type="evidence" value="ECO:0007669"/>
    <property type="project" value="InterPro"/>
</dbReference>
<dbReference type="EMBL" id="JACHHX010000020">
    <property type="protein sequence ID" value="MBB5016482.1"/>
    <property type="molecule type" value="Genomic_DNA"/>
</dbReference>
<feature type="domain" description="Flagellar hook-associated protein 1 D2-like" evidence="10">
    <location>
        <begin position="337"/>
        <end position="415"/>
    </location>
</feature>
<dbReference type="InterPro" id="IPR002371">
    <property type="entry name" value="FlgK"/>
</dbReference>
<evidence type="ECO:0000256" key="2">
    <source>
        <dbReference type="ARBA" id="ARBA00004613"/>
    </source>
</evidence>
<reference evidence="12 13" key="1">
    <citation type="submission" date="2020-08" db="EMBL/GenBank/DDBJ databases">
        <title>Genomic Encyclopedia of Type Strains, Phase IV (KMG-IV): sequencing the most valuable type-strain genomes for metagenomic binning, comparative biology and taxonomic classification.</title>
        <authorList>
            <person name="Goeker M."/>
        </authorList>
    </citation>
    <scope>NUCLEOTIDE SEQUENCE [LARGE SCALE GENOMIC DNA]</scope>
    <source>
        <strain evidence="12 13">DSM 25897</strain>
    </source>
</reference>
<keyword evidence="12" id="KW-0282">Flagellum</keyword>
<sequence>MSTLLSNGISALTSFQRALSTISHNVANANTPGYSRQVLDLSARAGQAYGFGFIGAGVQVDSVRRVTDLFNFARSLDSAAELGRLGELAALAGRVDKLVSDQGTGLTGPWSKFFDAGQGVSTQPTSTAARQNLLAAGEALAARFRSLDAQFKGMESELNGKLRAGVDDANRLSAEIARLNQEIVRQRGLAGGQPPNDLLDQRERLIGELSARLGVNTVLQDDGALNVFTPSGQAMVVGTTSLRLGTVADPFSPDRLELAIETPHGRVLLNDGAIGGALGGLLEFRRDVLDPAAAQLGRMAATLAHSFNAQHRAGVDLYGQPGGDFFTPIVPTTAGHTLNAGSAALSASLSDIAGYRGEDVVLAFDGTGWSATERTTGRAVPLGGSGTAGDPLVFNGVSVVVSGTAAPGDRFLVRPAIGAAGQLSIAVKDPARIAAASPLRASADLANVGNMSVQSLTVEDAGILDFNASHTIVFTGPNSYTIDGVGPHAYDPDAGIAQGGWRLKLEGTPVAGDSFRIAPRGAGSSDNGNARLFAVLDGRGQLDGGNLSLNGALGQLTTSVGSAARHAEYARDAQQIIDTQVRAEREAVSGVNLDEEAANLVRYQQAYQAAAQMIGTADTLFQTLLAAVRR</sequence>
<proteinExistence type="inferred from homology"/>
<evidence type="ECO:0000256" key="5">
    <source>
        <dbReference type="ARBA" id="ARBA00022525"/>
    </source>
</evidence>
<evidence type="ECO:0000259" key="10">
    <source>
        <dbReference type="Pfam" id="PF21158"/>
    </source>
</evidence>
<dbReference type="Pfam" id="PF21158">
    <property type="entry name" value="flgK_1st_1"/>
    <property type="match status" value="1"/>
</dbReference>
<keyword evidence="7" id="KW-0175">Coiled coil</keyword>